<reference evidence="8" key="1">
    <citation type="submission" date="2018-07" db="EMBL/GenBank/DDBJ databases">
        <authorList>
            <consortium name="Genoscope - CEA"/>
            <person name="William W."/>
        </authorList>
    </citation>
    <scope>NUCLEOTIDE SEQUENCE</scope>
    <source>
        <strain evidence="8">IK1</strain>
    </source>
</reference>
<keyword evidence="5" id="KW-0998">Cell outer membrane</keyword>
<dbReference type="AlphaFoldDB" id="A0A653AK20"/>
<evidence type="ECO:0000256" key="2">
    <source>
        <dbReference type="ARBA" id="ARBA00006275"/>
    </source>
</evidence>
<dbReference type="PROSITE" id="PS51257">
    <property type="entry name" value="PROKAR_LIPOPROTEIN"/>
    <property type="match status" value="1"/>
</dbReference>
<evidence type="ECO:0000256" key="3">
    <source>
        <dbReference type="ARBA" id="ARBA00022729"/>
    </source>
</evidence>
<dbReference type="InterPro" id="IPR012944">
    <property type="entry name" value="SusD_RagB_dom"/>
</dbReference>
<keyword evidence="4" id="KW-0472">Membrane</keyword>
<evidence type="ECO:0000256" key="6">
    <source>
        <dbReference type="SAM" id="SignalP"/>
    </source>
</evidence>
<feature type="chain" id="PRO_5024861567" description="RagB/SusD domain-containing protein" evidence="6">
    <location>
        <begin position="27"/>
        <end position="590"/>
    </location>
</feature>
<organism evidence="8">
    <name type="scientific">uncultured Paludibacter sp</name>
    <dbReference type="NCBI Taxonomy" id="497635"/>
    <lineage>
        <taxon>Bacteria</taxon>
        <taxon>Pseudomonadati</taxon>
        <taxon>Bacteroidota</taxon>
        <taxon>Bacteroidia</taxon>
        <taxon>Bacteroidales</taxon>
        <taxon>Paludibacteraceae</taxon>
        <taxon>Paludibacter</taxon>
        <taxon>environmental samples</taxon>
    </lineage>
</organism>
<keyword evidence="3 6" id="KW-0732">Signal</keyword>
<proteinExistence type="inferred from homology"/>
<evidence type="ECO:0000256" key="5">
    <source>
        <dbReference type="ARBA" id="ARBA00023237"/>
    </source>
</evidence>
<evidence type="ECO:0000256" key="4">
    <source>
        <dbReference type="ARBA" id="ARBA00023136"/>
    </source>
</evidence>
<protein>
    <recommendedName>
        <fullName evidence="7">RagB/SusD domain-containing protein</fullName>
    </recommendedName>
</protein>
<dbReference type="Pfam" id="PF12771">
    <property type="entry name" value="SusD-like_2"/>
    <property type="match status" value="1"/>
</dbReference>
<dbReference type="InterPro" id="IPR011990">
    <property type="entry name" value="TPR-like_helical_dom_sf"/>
</dbReference>
<comment type="similarity">
    <text evidence="2">Belongs to the SusD family.</text>
</comment>
<dbReference type="InterPro" id="IPR041662">
    <property type="entry name" value="SusD-like_2"/>
</dbReference>
<dbReference type="EMBL" id="UPXZ01000039">
    <property type="protein sequence ID" value="VBB48055.1"/>
    <property type="molecule type" value="Genomic_DNA"/>
</dbReference>
<evidence type="ECO:0000313" key="8">
    <source>
        <dbReference type="EMBL" id="VBB48055.1"/>
    </source>
</evidence>
<evidence type="ECO:0000259" key="7">
    <source>
        <dbReference type="Pfam" id="PF07980"/>
    </source>
</evidence>
<name>A0A653AK20_9BACT</name>
<feature type="domain" description="RagB/SusD" evidence="7">
    <location>
        <begin position="360"/>
        <end position="504"/>
    </location>
</feature>
<feature type="signal peptide" evidence="6">
    <location>
        <begin position="1"/>
        <end position="26"/>
    </location>
</feature>
<dbReference type="SUPFAM" id="SSF48452">
    <property type="entry name" value="TPR-like"/>
    <property type="match status" value="1"/>
</dbReference>
<evidence type="ECO:0000256" key="1">
    <source>
        <dbReference type="ARBA" id="ARBA00004442"/>
    </source>
</evidence>
<comment type="subcellular location">
    <subcellularLocation>
        <location evidence="1">Cell outer membrane</location>
    </subcellularLocation>
</comment>
<dbReference type="GO" id="GO:0009279">
    <property type="term" value="C:cell outer membrane"/>
    <property type="evidence" value="ECO:0007669"/>
    <property type="project" value="UniProtKB-SubCell"/>
</dbReference>
<gene>
    <name evidence="8" type="ORF">TRIP_D440073</name>
</gene>
<accession>A0A653AK20</accession>
<sequence length="590" mass="68089">MKKIKLYSILSFLSAMFILTSCSDFFDINTSKDDPSEVTPDQVLPVVVFYSSQLCYDHAEYGVYFSQALTTGGRSQTSAYAYKAGWELLSMNRHPQWRRHFYDIGVNVKAMTEGAEKIDSKNFILIGETISLQSTLFTTDAFGDMPRSQVYKSNSPSYDTQESIYQWMEQKVDSLISLYNDPNWINNPNNRTITTKMDRLFEGDLGKWRAYTKALKARILLRKLPNWNNTPETCNKIIAAVDDALNDPSYTDALYRYDGGSTEKNCPWGPSQPKLNLGWAQARENLLTDAIPSKFFAYALLGAYAYPYRQSRGYALDPRAVELMTPRLDDKSISIIRYLENNIGMPTSMKITYYPDLYATNAGNPYTKNDGYIMLMSREELLFIKAEAQYWKGDKVEAYQTTLDAVKKNMERVGVKTNNATLQSYYDRFFAIKLPSASLFTIADLMQQKYVAMYLQPEQWTDVRRYNYSSETNGILYDGVPVYTVKNIHDGTLQVTTDHFKNKFSLTRPFNLYAPYWVDKADNFGVNAPLSPNAWITRLNYDPETEDKYNRKELERLGAYKNPEWLRKRMIWAYKNNDFVTSADPGTEWK</sequence>
<dbReference type="Gene3D" id="1.25.40.390">
    <property type="match status" value="1"/>
</dbReference>
<dbReference type="Pfam" id="PF07980">
    <property type="entry name" value="SusD_RagB"/>
    <property type="match status" value="1"/>
</dbReference>